<name>A0A5M6CZZ3_9BACT</name>
<proteinExistence type="predicted"/>
<sequence>MMKQVYCKYLVLVFFTLTVGCQPEYVEPASTVGTTNSEDLWKKPGKPCPEYFYFYGQSKIDLGTVNTSKIILGFQEGITAAQKARFVAQFPYLHRIQNEFNTGSADATVVQLKDGLSCAQVEAILFKLAKKREIRYATPFFQSPFEANLLGITNQFIVNLKPGYSAADMKKLTKRTKTQIVEQLGDYTFILSADKYAAGHALQMANKFARFYQVESSEPDFYYGF</sequence>
<dbReference type="AlphaFoldDB" id="A0A5M6CZZ3"/>
<organism evidence="1 2">
    <name type="scientific">Adhaeribacter rhizoryzae</name>
    <dbReference type="NCBI Taxonomy" id="2607907"/>
    <lineage>
        <taxon>Bacteria</taxon>
        <taxon>Pseudomonadati</taxon>
        <taxon>Bacteroidota</taxon>
        <taxon>Cytophagia</taxon>
        <taxon>Cytophagales</taxon>
        <taxon>Hymenobacteraceae</taxon>
        <taxon>Adhaeribacter</taxon>
    </lineage>
</organism>
<accession>A0A5M6CZZ3</accession>
<evidence type="ECO:0000313" key="1">
    <source>
        <dbReference type="EMBL" id="KAA5540791.1"/>
    </source>
</evidence>
<gene>
    <name evidence="1" type="ORF">F0145_22035</name>
</gene>
<dbReference type="RefSeq" id="WP_150092070.1">
    <property type="nucleotide sequence ID" value="NZ_VWSF01000025.1"/>
</dbReference>
<protein>
    <submittedName>
        <fullName evidence="1">Uncharacterized protein</fullName>
    </submittedName>
</protein>
<dbReference type="Proteomes" id="UP000323426">
    <property type="component" value="Unassembled WGS sequence"/>
</dbReference>
<comment type="caution">
    <text evidence="1">The sequence shown here is derived from an EMBL/GenBank/DDBJ whole genome shotgun (WGS) entry which is preliminary data.</text>
</comment>
<evidence type="ECO:0000313" key="2">
    <source>
        <dbReference type="Proteomes" id="UP000323426"/>
    </source>
</evidence>
<dbReference type="PROSITE" id="PS51257">
    <property type="entry name" value="PROKAR_LIPOPROTEIN"/>
    <property type="match status" value="1"/>
</dbReference>
<dbReference type="EMBL" id="VWSF01000025">
    <property type="protein sequence ID" value="KAA5540791.1"/>
    <property type="molecule type" value="Genomic_DNA"/>
</dbReference>
<keyword evidence="2" id="KW-1185">Reference proteome</keyword>
<reference evidence="1 2" key="1">
    <citation type="submission" date="2019-09" db="EMBL/GenBank/DDBJ databases">
        <title>Genome sequence and assembly of Adhaeribacter sp.</title>
        <authorList>
            <person name="Chhetri G."/>
        </authorList>
    </citation>
    <scope>NUCLEOTIDE SEQUENCE [LARGE SCALE GENOMIC DNA]</scope>
    <source>
        <strain evidence="1 2">DK36</strain>
    </source>
</reference>